<dbReference type="GO" id="GO:0007018">
    <property type="term" value="P:microtubule-based movement"/>
    <property type="evidence" value="ECO:0007669"/>
    <property type="project" value="InterPro"/>
</dbReference>
<feature type="compositionally biased region" description="Basic and acidic residues" evidence="15">
    <location>
        <begin position="537"/>
        <end position="547"/>
    </location>
</feature>
<keyword evidence="11" id="KW-0505">Motor protein</keyword>
<dbReference type="GO" id="GO:0030286">
    <property type="term" value="C:dynein complex"/>
    <property type="evidence" value="ECO:0007669"/>
    <property type="project" value="UniProtKB-KW"/>
</dbReference>
<dbReference type="OMA" id="KINELLW"/>
<feature type="compositionally biased region" description="Polar residues" evidence="15">
    <location>
        <begin position="20"/>
        <end position="29"/>
    </location>
</feature>
<reference evidence="17" key="1">
    <citation type="submission" date="2021-01" db="EMBL/GenBank/DDBJ databases">
        <authorList>
            <consortium name="Genoscope - CEA"/>
            <person name="William W."/>
        </authorList>
    </citation>
    <scope>NUCLEOTIDE SEQUENCE</scope>
</reference>
<comment type="caution">
    <text evidence="17">The sequence shown here is derived from an EMBL/GenBank/DDBJ whole genome shotgun (WGS) entry which is preliminary data.</text>
</comment>
<dbReference type="GO" id="GO:0008569">
    <property type="term" value="F:minus-end-directed microtubule motor activity"/>
    <property type="evidence" value="ECO:0007669"/>
    <property type="project" value="InterPro"/>
</dbReference>
<dbReference type="Pfam" id="PF18199">
    <property type="entry name" value="Dynein_C"/>
    <property type="match status" value="1"/>
</dbReference>
<dbReference type="FunFam" id="3.40.50.300:FF:000063">
    <property type="entry name" value="dynein heavy chain 6, axonemal"/>
    <property type="match status" value="1"/>
</dbReference>
<evidence type="ECO:0000256" key="5">
    <source>
        <dbReference type="ARBA" id="ARBA00022737"/>
    </source>
</evidence>
<dbReference type="InterPro" id="IPR003593">
    <property type="entry name" value="AAA+_ATPase"/>
</dbReference>
<evidence type="ECO:0000256" key="1">
    <source>
        <dbReference type="ARBA" id="ARBA00004430"/>
    </source>
</evidence>
<feature type="coiled-coil region" evidence="14">
    <location>
        <begin position="2463"/>
        <end position="2490"/>
    </location>
</feature>
<dbReference type="GO" id="GO:0051959">
    <property type="term" value="F:dynein light intermediate chain binding"/>
    <property type="evidence" value="ECO:0007669"/>
    <property type="project" value="InterPro"/>
</dbReference>
<dbReference type="GO" id="GO:0045505">
    <property type="term" value="F:dynein intermediate chain binding"/>
    <property type="evidence" value="ECO:0007669"/>
    <property type="project" value="InterPro"/>
</dbReference>
<evidence type="ECO:0000256" key="11">
    <source>
        <dbReference type="ARBA" id="ARBA00023175"/>
    </source>
</evidence>
<dbReference type="FunFam" id="1.20.58.1120:FF:000001">
    <property type="entry name" value="dynein heavy chain 2, axonemal"/>
    <property type="match status" value="1"/>
</dbReference>
<comment type="similarity">
    <text evidence="2">Belongs to the dynein heavy chain family.</text>
</comment>
<evidence type="ECO:0000256" key="13">
    <source>
        <dbReference type="ARBA" id="ARBA00023273"/>
    </source>
</evidence>
<evidence type="ECO:0000313" key="17">
    <source>
        <dbReference type="EMBL" id="CAD8189884.1"/>
    </source>
</evidence>
<feature type="domain" description="AAA+ ATPase" evidence="16">
    <location>
        <begin position="1521"/>
        <end position="1618"/>
    </location>
</feature>
<evidence type="ECO:0000256" key="14">
    <source>
        <dbReference type="SAM" id="Coils"/>
    </source>
</evidence>
<dbReference type="FunFam" id="3.40.50.300:FF:000362">
    <property type="entry name" value="Dynein, axonemal, heavy chain 6"/>
    <property type="match status" value="1"/>
</dbReference>
<dbReference type="PANTHER" id="PTHR22878">
    <property type="entry name" value="DYNEIN HEAVY CHAIN 6, AXONEMAL-LIKE-RELATED"/>
    <property type="match status" value="1"/>
</dbReference>
<feature type="region of interest" description="Disordered" evidence="15">
    <location>
        <begin position="1"/>
        <end position="50"/>
    </location>
</feature>
<dbReference type="Pfam" id="PF18198">
    <property type="entry name" value="AAA_lid_11"/>
    <property type="match status" value="1"/>
</dbReference>
<evidence type="ECO:0000256" key="7">
    <source>
        <dbReference type="ARBA" id="ARBA00022840"/>
    </source>
</evidence>
<evidence type="ECO:0000256" key="6">
    <source>
        <dbReference type="ARBA" id="ARBA00022741"/>
    </source>
</evidence>
<dbReference type="FunFam" id="3.40.50.300:FF:002141">
    <property type="entry name" value="Dynein heavy chain"/>
    <property type="match status" value="1"/>
</dbReference>
<evidence type="ECO:0000256" key="9">
    <source>
        <dbReference type="ARBA" id="ARBA00023054"/>
    </source>
</evidence>
<name>A0A8S1WI54_PAROT</name>
<dbReference type="Pfam" id="PF08393">
    <property type="entry name" value="DHC_N2"/>
    <property type="match status" value="1"/>
</dbReference>
<feature type="coiled-coil region" evidence="14">
    <location>
        <begin position="2982"/>
        <end position="3044"/>
    </location>
</feature>
<dbReference type="FunFam" id="1.20.140.100:FF:000001">
    <property type="entry name" value="dynein heavy chain 17, axonemal"/>
    <property type="match status" value="1"/>
</dbReference>
<dbReference type="CDD" id="cd00009">
    <property type="entry name" value="AAA"/>
    <property type="match status" value="1"/>
</dbReference>
<evidence type="ECO:0000313" key="18">
    <source>
        <dbReference type="Proteomes" id="UP000683925"/>
    </source>
</evidence>
<dbReference type="InterPro" id="IPR035699">
    <property type="entry name" value="AAA_6"/>
</dbReference>
<keyword evidence="18" id="KW-1185">Reference proteome</keyword>
<evidence type="ECO:0000256" key="3">
    <source>
        <dbReference type="ARBA" id="ARBA00022490"/>
    </source>
</evidence>
<dbReference type="Proteomes" id="UP000683925">
    <property type="component" value="Unassembled WGS sequence"/>
</dbReference>
<keyword evidence="12" id="KW-0206">Cytoskeleton</keyword>
<evidence type="ECO:0000259" key="16">
    <source>
        <dbReference type="SMART" id="SM00382"/>
    </source>
</evidence>
<dbReference type="Pfam" id="PF17852">
    <property type="entry name" value="Dynein_AAA_lid"/>
    <property type="match status" value="1"/>
</dbReference>
<keyword evidence="4" id="KW-0493">Microtubule</keyword>
<dbReference type="InterPro" id="IPR041658">
    <property type="entry name" value="AAA_lid_11"/>
</dbReference>
<evidence type="ECO:0000256" key="12">
    <source>
        <dbReference type="ARBA" id="ARBA00023212"/>
    </source>
</evidence>
<dbReference type="Pfam" id="PF12777">
    <property type="entry name" value="MT"/>
    <property type="match status" value="1"/>
</dbReference>
<dbReference type="PANTHER" id="PTHR22878:SF68">
    <property type="entry name" value="DYNEIN HEAVY CHAIN 6, AXONEMAL-LIKE"/>
    <property type="match status" value="1"/>
</dbReference>
<accession>A0A8S1WI54</accession>
<dbReference type="FunFam" id="1.20.920.30:FF:000005">
    <property type="entry name" value="Dynein, axonemal, heavy chain 2"/>
    <property type="match status" value="1"/>
</dbReference>
<keyword evidence="8" id="KW-0243">Dynein</keyword>
<evidence type="ECO:0000256" key="15">
    <source>
        <dbReference type="SAM" id="MobiDB-lite"/>
    </source>
</evidence>
<dbReference type="FunFam" id="1.10.8.1220:FF:000001">
    <property type="entry name" value="Dynein axonemal heavy chain 5"/>
    <property type="match status" value="1"/>
</dbReference>
<keyword evidence="10" id="KW-0969">Cilium</keyword>
<dbReference type="InterPro" id="IPR024317">
    <property type="entry name" value="Dynein_heavy_chain_D4_dom"/>
</dbReference>
<dbReference type="Pfam" id="PF12774">
    <property type="entry name" value="AAA_6"/>
    <property type="match status" value="1"/>
</dbReference>
<keyword evidence="5" id="KW-0677">Repeat</keyword>
<dbReference type="InterPro" id="IPR024743">
    <property type="entry name" value="Dynein_HC_stalk"/>
</dbReference>
<comment type="subcellular location">
    <subcellularLocation>
        <location evidence="1">Cytoplasm</location>
        <location evidence="1">Cytoskeleton</location>
        <location evidence="1">Cilium axoneme</location>
    </subcellularLocation>
</comment>
<proteinExistence type="inferred from homology"/>
<dbReference type="FunFam" id="3.40.50.300:FF:000049">
    <property type="entry name" value="Dynein, axonemal, heavy chain 5"/>
    <property type="match status" value="1"/>
</dbReference>
<dbReference type="FunFam" id="3.10.490.20:FF:000005">
    <property type="entry name" value="Dynein axonemal heavy chain 6"/>
    <property type="match status" value="1"/>
</dbReference>
<dbReference type="FunFam" id="1.20.920.20:FF:000001">
    <property type="entry name" value="dynein heavy chain 2, axonemal"/>
    <property type="match status" value="1"/>
</dbReference>
<organism evidence="17 18">
    <name type="scientific">Paramecium octaurelia</name>
    <dbReference type="NCBI Taxonomy" id="43137"/>
    <lineage>
        <taxon>Eukaryota</taxon>
        <taxon>Sar</taxon>
        <taxon>Alveolata</taxon>
        <taxon>Ciliophora</taxon>
        <taxon>Intramacronucleata</taxon>
        <taxon>Oligohymenophorea</taxon>
        <taxon>Peniculida</taxon>
        <taxon>Parameciidae</taxon>
        <taxon>Paramecium</taxon>
    </lineage>
</organism>
<keyword evidence="6" id="KW-0547">Nucleotide-binding</keyword>
<dbReference type="InterPro" id="IPR004273">
    <property type="entry name" value="Dynein_heavy_D6_P-loop"/>
</dbReference>
<keyword evidence="7" id="KW-0067">ATP-binding</keyword>
<dbReference type="FunFam" id="1.10.8.720:FF:000021">
    <property type="entry name" value="Dynein heavy chain family protein"/>
    <property type="match status" value="1"/>
</dbReference>
<dbReference type="GO" id="GO:0005930">
    <property type="term" value="C:axoneme"/>
    <property type="evidence" value="ECO:0007669"/>
    <property type="project" value="UniProtKB-SubCell"/>
</dbReference>
<dbReference type="FunFam" id="3.20.180.20:FF:000001">
    <property type="entry name" value="Dynein axonemal heavy chain 5"/>
    <property type="match status" value="1"/>
</dbReference>
<sequence>MSFFQSQEYEDQDEHEQLRNVKSPNQLQLKSRLYDRGGQQKRPVTRTQQQLVPKLVAQQSKQKLDPLRMTMGTTFKQNVDELYRTKYLVDKLSGKFQIDQKYLAIMPEEERNYLMRKTGMSSLGSRFKLKPLDSDPRIQSPFKETLAHDEEFGVTEKETKSKLDKYIDLILSNTTSVDEYIYLVREEDDGQDDPYMLAVVDYKTIKGDDKKTEIKEYYTISRKGLCHYINGKPTEFIPLRNWLRERQTYHQIKSLKFFTKFRKWKTLKMWKSNVIKHKTKTIQNALLDKYFLLNPIMRETLLTVRKNTYDMMETCRFIGFETSHQLTMSDSTFTLEQFKQLQDQYRNKVSGKIRSYSQACRKVVQSGYDKSLDILRKQNYVPQNDEQFGGNAPRDTGTNVFRTREIAYETLQFPDSMTYEKRSQLRKECSKFLRFSYLVDFLAMESLSNIYTLSVRDLISKLKSLESIDDFNVTFEASNKPPIRFDEPLFVIKLDCTFDQIPAEDMQTEDIPEFIPQPFGNSTVDDFHILYHAHLQEEKTEEQKQAEKPQGGKKGKVEDDSEEDETDGGTYDENKIYKRTVIPNISKHWILKKPQLNTFHADIVKCIGEGLNAIQAFERWSRHNDMTQYVAVLEEWDDMVGEEWGHPESNYLNPSDWLDSAPLETFTGVVKNILEKAFERADKYIEKYFNKHLLTYWEDKQINIDIFKDEKLAHPGDTFQYTIAVLNMQKEQFQKDIPIESMQGLFKIDSIELKKKLEPLPAELLKQFDQFIQPMLRARCKELKEWLQSSTAALKGATSNIDEFVKQSNSLKLIQKQLNKVKSKISLVGHIYNILDEYKIEVKKEDKQAYVVDIIQAQNLLEQAIHHAEEGAESKLDRFARDVQHILIPQLEKQIGALDGIIQDKKYIDAGLSLEQAIKELGECDEQCKKLEADAKKYRHYESTLGLPTSQFQSLEDLRNDLNLRYSMWKSTKEWIELTQSWIDGKFIDINTDEIKAKGEYYTKIVNRCSKGLPANQVLDELKEKVFSFKDTMPVVLALRNKNLKDYHWVQIKQEILKQDFEITETFTLRNLMDMKVGIYQEQIQEVATQATQEAVLDAQFNDIEQKWKALEFTCVNYKPENLRNKEVYVLTDIDELQAALDDFLASLNNILGSRYLKMLRKRAEKLQKDVLIAQETLDDWLQVQKNWIYLENIFASQDIKTKLKEENALFENVDKQFKTIMKKTNSQKQVHRASGLLDKFREYKETLNRIQKALESYLEEKRMSFPRFYFLSNDELLEILAKSQDFDAIQRNLKKCFEAIYRLEQPEEGARSVNGMISPEGEKIPFVKAVSTKEEVELWLMKVQDQMIESLKKRMKQGKVESETQERNHWLLNQPAQVVATISNLIWTYDTEQAINSMTDDSTALSKHYNLLYESLNGLTALVRGTLTPLQHKVIVALITQDVHARDIVDALTDENVSSISEFSWQQQLRYYMDENDLIIVRQVNAKLNYGYEYLGATTRLVITNLTDRCWMTITGALNIKLGAAPAGPAGTGKTESTKDLAKALGMFCVVFNCSDQIEYKMMGRLFSGLVQQGAWACLDEFNRIDIEVLSVIAQQLLTVRQALIRRDQQFIFVNPDKPINLKEEVGVFITMNPGYAGRTELPDNLKVLFRPVSMMIPDYKLIAEIMLQAEGFEDAKSLSQKMTQLYQLSSQQLSQQDHYDFGMRAVKSVLVMAGALKRADINQPEDAVLIRAMRDSNVPKFLKDDLPLFSALISDLFPTAIIKEVDYGDLQKQIEISLDKMKLQRVPNLITKTIQLFETFNVRFGVMLVGNTNSGKTSCYKCLEMTMSDLRRLNHQDQRYQLVTSYVLNPKCISMGELYGEVNVFTQEWQDGLASQIMREAAADETNEKKWVVFDGPVDALWIENMNTVLDDNMMLCLANGQRIKLRTQMRMLFEVQDLRVASPATVSRCGMVYLTQEDLGWLPYVQSWVETEFGPKEIQLNGNIQNVEILQLNERKYLLSLFEEYVNDVINKIRKTFKETIGTNDTQQVVSLCNLLEAFINDKYGFKATMTADSRKRFILYAFTFGCIWSVGASIDDKHHEDMSDFFRDRFQSIIFPNVDQVYSYYLDTSNELSFKHWNDKIEEFTYDPTEQFFNMLVPTVDTVRYSYIIEQLLSINKRVYLTGPTGTGKSQVLAKLLVQIQEPRSIDPVYIIFSAQTTSMVTQMTIENKLEKTRKALLTAKPGRQTCIFIDDVNMPQLEEYGAQPPIELLRLLVDKGFLYDRKERFQKFIENVTLLCCSAPPGGGRNPLTPRFTRHFNMLSLPQPAQATLFKIFFSILNGFFGQGFTDPVKKMSDTITNATIEVYIRIIKEKLPIPSKFHYTFNLRDVSKVFQGVLMVKPGLVREVDQVTRLWVHEVSRVFYDRLINDIDRDWFKELVGDLLGRQFKSRMTKDDVYGASKVLYGDILKIDSDNREYEEIKDVVKLVKILEDKLDDYNTECNSKTRLVFFGDAIDHILRISRILRQPRGNAMLIGVGGSGKQSLTRLSAYMQNQQIQSLEITKNFSVDNFQEFLKKIFQISGLQEKPLCFLFTDSQIVYESFLEDINNILNSGEVPNIWKPEEKQPLLEEVKKINARLKRPEDPDTLYKTFVESVRNQLHIVLCMSPVGDALRVRCRKFPAMVDCCTLDWFSSWPAEALVSVATKILQQETDFPQTDIPQKQLIDSLAQMCMEIHISAKDCADKFEAALKRKVYTTPKSYLDLIGLYLSSLKRKRDELQLKQKRLSGGLVKLKMANEQVAGLQVTLTDLKPQLEESSIKVQQALEKVNQDSYLASQQEQLVKAETEEVNKKAQDVKIIADDAQADLDVVMPELEKALKAVEQMDENEIKIVRTYNNPPQAVVMVLEAVLTLLGQNTSWDSAKKAMIDVGSFVSSLKNYPRDNIPDKILNNLRKIISREDFVPDLIRTKAKPAADMATWCLAMNTYSIVSKKVEPKKRKVAEMMAVLDSANKELAVKEAELQKVKQAVKKLQQETAEMAQKKQDLENLKLLTEARLDRAQKLISLTASEAERWARTVDELGVAIINLIGDVFLAAASISYNGPFTGPYRNELITHWSEKVREAQIPVSEKFTLVGTLGDPLQLRDWTIHKLPSDSVSQENSILATQGYRWPLMIDPQQQANNWIKSSFQDLKLKVVKFSDPKFQSDMRLCITNGYPILIQDIEENLDPSIETILQKQYKEADGRILIKFGEADIDFDKNFKLFITTKIPNPKYLPEVFIKVTVINFTVTFEGLEEQLLADVVRLEKEEIEIQKDENVMKLAQYRKMLSESESMILKQLAEADPEKILDNVDLITSLQSAKTTSEESNIKIEESVVLEKTIERVRNEYRSVAVRGSVLYFVIKDLNLIDPMYQYSLQYVQVMFNLAMRQAQPAEELQQRLSNLIDSITRVIFTNVCRGLFEQHKLIYSFLIAAQINRKANKISDGLWSSFLRGAGVIEKSKLPANPDKVLIGESSWELAAFLDLNFEVFRGLCQHIQKNMAAWKTYIQASDPLVVKLEEPYQSKLDEFEKMMIIKIFRSEKILFALSSYVEQNIGRFYLESPNTTMETLYNDSDVTTPIIFVLSQGADPTSQILKFAKERNFEENLAIISLGQGQGKIATKQINDATTTGGWVLLQNCHLARTFMPDLEKLVDDITAKKQTVNPSYRLFLTSMPASYFPVSILQNGIKLTTEPPRGLKANLKRSLQDISNEFLDTAAKPEIYHKLVMGLCYFHAIIQERKKFGPLGWNIKYEFNDSDLDTSKTVIKMLLGENDTVPWDAMLYVSGNINYGGRVTDDWDRRCLMTILRKFICNEVLDDNYVFCENNIYRIPEKNVVEEYIKYVESLPMTDDPAVFGMHENANITFQQRESDSILETILSIQPREGGGSSEKTPDQIVLELVKSIQDDLPPLLNKEESNKELWQINPEKNLIPSLSTVLLQELERFNILLSTMGRTLQGLAQAIEGIVVMSQELDSMYYSLMNNEVPKVWNKVGYLSLKGLASWIRDLKERVKFMSEWLVTGGPNCFWISGFFYPQGFLTGCLQTHARKTAIAIDNLVFSFKVQEFEKEQCSIKPVDGVFIYGLFLEGAQWKKKCLADLNFGQMNMLMPVIHFLPIQQDKYQQRSDNYSCPVYKTQTRAGVLSTTGQSTNYVLAVDLPTLDQPPDYWTLRGTALICALKE</sequence>
<gene>
    <name evidence="17" type="ORF">POCTA_138.1.T0960055</name>
</gene>
<feature type="domain" description="AAA+ ATPase" evidence="16">
    <location>
        <begin position="2159"/>
        <end position="2307"/>
    </location>
</feature>
<evidence type="ECO:0000256" key="8">
    <source>
        <dbReference type="ARBA" id="ARBA00023017"/>
    </source>
</evidence>
<dbReference type="GO" id="GO:0005524">
    <property type="term" value="F:ATP binding"/>
    <property type="evidence" value="ECO:0007669"/>
    <property type="project" value="UniProtKB-KW"/>
</dbReference>
<protein>
    <recommendedName>
        <fullName evidence="16">AAA+ ATPase domain-containing protein</fullName>
    </recommendedName>
</protein>
<dbReference type="Pfam" id="PF17857">
    <property type="entry name" value="AAA_lid_1"/>
    <property type="match status" value="1"/>
</dbReference>
<dbReference type="InterPro" id="IPR041228">
    <property type="entry name" value="Dynein_C"/>
</dbReference>
<dbReference type="InterPro" id="IPR041589">
    <property type="entry name" value="DNAH3_AAA_lid_1"/>
</dbReference>
<dbReference type="InterPro" id="IPR041466">
    <property type="entry name" value="Dynein_AAA5_ext"/>
</dbReference>
<keyword evidence="9 14" id="KW-0175">Coiled coil</keyword>
<dbReference type="SMART" id="SM00382">
    <property type="entry name" value="AAA"/>
    <property type="match status" value="2"/>
</dbReference>
<evidence type="ECO:0000256" key="4">
    <source>
        <dbReference type="ARBA" id="ARBA00022701"/>
    </source>
</evidence>
<dbReference type="Pfam" id="PF12780">
    <property type="entry name" value="AAA_8"/>
    <property type="match status" value="1"/>
</dbReference>
<dbReference type="Pfam" id="PF12775">
    <property type="entry name" value="AAA_7"/>
    <property type="match status" value="1"/>
</dbReference>
<feature type="region of interest" description="Disordered" evidence="15">
    <location>
        <begin position="537"/>
        <end position="571"/>
    </location>
</feature>
<dbReference type="InterPro" id="IPR026983">
    <property type="entry name" value="DHC"/>
</dbReference>
<dbReference type="Pfam" id="PF12781">
    <property type="entry name" value="AAA_9"/>
    <property type="match status" value="1"/>
</dbReference>
<dbReference type="FunFam" id="3.40.50.300:FF:003748">
    <property type="entry name" value="Dynein heavy chain 7"/>
    <property type="match status" value="1"/>
</dbReference>
<dbReference type="FunFam" id="1.20.1270.280:FF:000030">
    <property type="entry name" value="Dynein heavy chain 7"/>
    <property type="match status" value="1"/>
</dbReference>
<evidence type="ECO:0000256" key="2">
    <source>
        <dbReference type="ARBA" id="ARBA00008887"/>
    </source>
</evidence>
<evidence type="ECO:0000256" key="10">
    <source>
        <dbReference type="ARBA" id="ARBA00023069"/>
    </source>
</evidence>
<dbReference type="InterPro" id="IPR035706">
    <property type="entry name" value="AAA_9"/>
</dbReference>
<keyword evidence="13" id="KW-0966">Cell projection</keyword>
<dbReference type="OrthoDB" id="292742at2759"/>
<dbReference type="EMBL" id="CAJJDP010000095">
    <property type="protein sequence ID" value="CAD8189884.1"/>
    <property type="molecule type" value="Genomic_DNA"/>
</dbReference>
<dbReference type="InterPro" id="IPR013602">
    <property type="entry name" value="Dynein_heavy_linker"/>
</dbReference>
<dbReference type="Pfam" id="PF03028">
    <property type="entry name" value="Dynein_heavy"/>
    <property type="match status" value="1"/>
</dbReference>
<dbReference type="GO" id="GO:0005874">
    <property type="term" value="C:microtubule"/>
    <property type="evidence" value="ECO:0007669"/>
    <property type="project" value="UniProtKB-KW"/>
</dbReference>
<dbReference type="FunFam" id="1.10.8.710:FF:000004">
    <property type="entry name" value="Dynein axonemal heavy chain 6"/>
    <property type="match status" value="1"/>
</dbReference>
<keyword evidence="3" id="KW-0963">Cytoplasm</keyword>